<evidence type="ECO:0000256" key="1">
    <source>
        <dbReference type="SAM" id="MobiDB-lite"/>
    </source>
</evidence>
<dbReference type="EMBL" id="LVWD01000007">
    <property type="protein sequence ID" value="OAD42733.1"/>
    <property type="molecule type" value="Genomic_DNA"/>
</dbReference>
<dbReference type="Proteomes" id="UP000185657">
    <property type="component" value="Unassembled WGS sequence"/>
</dbReference>
<reference evidence="2 3" key="1">
    <citation type="submission" date="2016-02" db="EMBL/GenBank/DDBJ databases">
        <title>Draft genome sequence of Hydrogenophaga sp. LPB0072.</title>
        <authorList>
            <person name="Shin S.-K."/>
            <person name="Yi H."/>
        </authorList>
    </citation>
    <scope>NUCLEOTIDE SEQUENCE [LARGE SCALE GENOMIC DNA]</scope>
    <source>
        <strain evidence="2 3">LPB0072</strain>
    </source>
</reference>
<evidence type="ECO:0000313" key="2">
    <source>
        <dbReference type="EMBL" id="OAD42733.1"/>
    </source>
</evidence>
<name>A0ABX2U8S8_9BURK</name>
<protein>
    <submittedName>
        <fullName evidence="2">Uncharacterized protein</fullName>
    </submittedName>
</protein>
<gene>
    <name evidence="2" type="ORF">LPB72_07440</name>
</gene>
<comment type="caution">
    <text evidence="2">The sequence shown here is derived from an EMBL/GenBank/DDBJ whole genome shotgun (WGS) entry which is preliminary data.</text>
</comment>
<proteinExistence type="predicted"/>
<keyword evidence="3" id="KW-1185">Reference proteome</keyword>
<feature type="compositionally biased region" description="Low complexity" evidence="1">
    <location>
        <begin position="93"/>
        <end position="105"/>
    </location>
</feature>
<dbReference type="RefSeq" id="WP_157559272.1">
    <property type="nucleotide sequence ID" value="NZ_CP017476.1"/>
</dbReference>
<evidence type="ECO:0000313" key="3">
    <source>
        <dbReference type="Proteomes" id="UP000185657"/>
    </source>
</evidence>
<organism evidence="2 3">
    <name type="scientific">Hydrogenophaga crassostreae</name>
    <dbReference type="NCBI Taxonomy" id="1763535"/>
    <lineage>
        <taxon>Bacteria</taxon>
        <taxon>Pseudomonadati</taxon>
        <taxon>Pseudomonadota</taxon>
        <taxon>Betaproteobacteria</taxon>
        <taxon>Burkholderiales</taxon>
        <taxon>Comamonadaceae</taxon>
        <taxon>Hydrogenophaga</taxon>
    </lineage>
</organism>
<feature type="region of interest" description="Disordered" evidence="1">
    <location>
        <begin position="93"/>
        <end position="114"/>
    </location>
</feature>
<feature type="region of interest" description="Disordered" evidence="1">
    <location>
        <begin position="134"/>
        <end position="176"/>
    </location>
</feature>
<accession>A0ABX2U8S8</accession>
<sequence length="176" mass="18858">MPWQSVAQPQQPRSAAPVPVGESVRLAALQAAWKRDRQVGRRRLWWRWAVWGAQRYVLPAAAGLGLCAGLWFAAKATLGWLDLPTPAEPAVATAPATASPAPTNTENQIDPVLPSPSITVVTSSGMALAFESRLPDPTARPNRPAQTPVSSAALPDVAKIPNPQLISENWLHSKEP</sequence>